<dbReference type="AlphaFoldDB" id="A0A8S1HB00"/>
<organism evidence="7 8">
    <name type="scientific">Caenorhabditis auriculariae</name>
    <dbReference type="NCBI Taxonomy" id="2777116"/>
    <lineage>
        <taxon>Eukaryota</taxon>
        <taxon>Metazoa</taxon>
        <taxon>Ecdysozoa</taxon>
        <taxon>Nematoda</taxon>
        <taxon>Chromadorea</taxon>
        <taxon>Rhabditida</taxon>
        <taxon>Rhabditina</taxon>
        <taxon>Rhabditomorpha</taxon>
        <taxon>Rhabditoidea</taxon>
        <taxon>Rhabditidae</taxon>
        <taxon>Peloderinae</taxon>
        <taxon>Caenorhabditis</taxon>
    </lineage>
</organism>
<evidence type="ECO:0000256" key="6">
    <source>
        <dbReference type="SAM" id="Phobius"/>
    </source>
</evidence>
<keyword evidence="3 6" id="KW-0812">Transmembrane</keyword>
<dbReference type="InterPro" id="IPR019421">
    <property type="entry name" value="7TM_GPCR_serpentine_rcpt_Srd"/>
</dbReference>
<gene>
    <name evidence="7" type="ORF">CAUJ_LOCUS9098</name>
</gene>
<dbReference type="PANTHER" id="PTHR22945">
    <property type="entry name" value="SERPENTINE RECEPTOR, CLASS D DELTA"/>
    <property type="match status" value="1"/>
</dbReference>
<feature type="transmembrane region" description="Helical" evidence="6">
    <location>
        <begin position="101"/>
        <end position="119"/>
    </location>
</feature>
<sequence length="149" mass="16884">MTITVEEYTFHMIDMFITSQGVLMNILLLLLIYFCTPKTIGAYSVLIINAALVDLVIALCGLLTSIRFIPCDFTILIVSYGVCGRLGREFCFLLFKIQIHAIIHGMMSQLLSFAYRYYALIGVRIPSKRRIALICFGVYIPTLIVLKMD</sequence>
<evidence type="ECO:0000313" key="8">
    <source>
        <dbReference type="Proteomes" id="UP000835052"/>
    </source>
</evidence>
<accession>A0A8S1HB00</accession>
<keyword evidence="8" id="KW-1185">Reference proteome</keyword>
<comment type="caution">
    <text evidence="7">The sequence shown here is derived from an EMBL/GenBank/DDBJ whole genome shotgun (WGS) entry which is preliminary data.</text>
</comment>
<evidence type="ECO:0000256" key="3">
    <source>
        <dbReference type="ARBA" id="ARBA00022692"/>
    </source>
</evidence>
<protein>
    <recommendedName>
        <fullName evidence="9">G-protein coupled receptors family 1 profile domain-containing protein</fullName>
    </recommendedName>
</protein>
<name>A0A8S1HB00_9PELO</name>
<reference evidence="7" key="1">
    <citation type="submission" date="2020-10" db="EMBL/GenBank/DDBJ databases">
        <authorList>
            <person name="Kikuchi T."/>
        </authorList>
    </citation>
    <scope>NUCLEOTIDE SEQUENCE</scope>
    <source>
        <strain evidence="7">NKZ352</strain>
    </source>
</reference>
<evidence type="ECO:0000256" key="4">
    <source>
        <dbReference type="ARBA" id="ARBA00022989"/>
    </source>
</evidence>
<proteinExistence type="inferred from homology"/>
<comment type="subcellular location">
    <subcellularLocation>
        <location evidence="1">Membrane</location>
        <topology evidence="1">Multi-pass membrane protein</topology>
    </subcellularLocation>
</comment>
<comment type="similarity">
    <text evidence="2">Belongs to the nematode receptor-like protein srd family.</text>
</comment>
<evidence type="ECO:0000256" key="2">
    <source>
        <dbReference type="ARBA" id="ARBA00009166"/>
    </source>
</evidence>
<dbReference type="PANTHER" id="PTHR22945:SF40">
    <property type="entry name" value="SERPENTINE RECEPTOR, CLASS D (DELTA)-RELATED"/>
    <property type="match status" value="1"/>
</dbReference>
<evidence type="ECO:0000256" key="1">
    <source>
        <dbReference type="ARBA" id="ARBA00004141"/>
    </source>
</evidence>
<feature type="transmembrane region" description="Helical" evidence="6">
    <location>
        <begin position="12"/>
        <end position="34"/>
    </location>
</feature>
<dbReference type="EMBL" id="CAJGYM010000033">
    <property type="protein sequence ID" value="CAD6193179.1"/>
    <property type="molecule type" value="Genomic_DNA"/>
</dbReference>
<dbReference type="Proteomes" id="UP000835052">
    <property type="component" value="Unassembled WGS sequence"/>
</dbReference>
<keyword evidence="5 6" id="KW-0472">Membrane</keyword>
<evidence type="ECO:0008006" key="9">
    <source>
        <dbReference type="Google" id="ProtNLM"/>
    </source>
</evidence>
<feature type="transmembrane region" description="Helical" evidence="6">
    <location>
        <begin position="131"/>
        <end position="148"/>
    </location>
</feature>
<keyword evidence="4 6" id="KW-1133">Transmembrane helix</keyword>
<dbReference type="GO" id="GO:0016020">
    <property type="term" value="C:membrane"/>
    <property type="evidence" value="ECO:0007669"/>
    <property type="project" value="UniProtKB-SubCell"/>
</dbReference>
<evidence type="ECO:0000256" key="5">
    <source>
        <dbReference type="ARBA" id="ARBA00023136"/>
    </source>
</evidence>
<dbReference type="OrthoDB" id="5793097at2759"/>
<dbReference type="Pfam" id="PF10317">
    <property type="entry name" value="7TM_GPCR_Srd"/>
    <property type="match status" value="1"/>
</dbReference>
<dbReference type="InterPro" id="IPR050920">
    <property type="entry name" value="Nematode_rcpt-like_delta"/>
</dbReference>
<feature type="transmembrane region" description="Helical" evidence="6">
    <location>
        <begin position="40"/>
        <end position="63"/>
    </location>
</feature>
<evidence type="ECO:0000313" key="7">
    <source>
        <dbReference type="EMBL" id="CAD6193179.1"/>
    </source>
</evidence>